<comment type="subcellular location">
    <subcellularLocation>
        <location evidence="1 7">Cell membrane</location>
        <topology evidence="1 7">Multi-pass membrane protein</topology>
    </subcellularLocation>
</comment>
<keyword evidence="2 7" id="KW-0813">Transport</keyword>
<feature type="domain" description="ABC transmembrane type-1" evidence="8">
    <location>
        <begin position="67"/>
        <end position="280"/>
    </location>
</feature>
<evidence type="ECO:0000256" key="6">
    <source>
        <dbReference type="ARBA" id="ARBA00023136"/>
    </source>
</evidence>
<evidence type="ECO:0000313" key="10">
    <source>
        <dbReference type="Proteomes" id="UP000716322"/>
    </source>
</evidence>
<evidence type="ECO:0000256" key="4">
    <source>
        <dbReference type="ARBA" id="ARBA00022692"/>
    </source>
</evidence>
<keyword evidence="3" id="KW-1003">Cell membrane</keyword>
<protein>
    <submittedName>
        <fullName evidence="9">Sugar ABC transporter permease</fullName>
    </submittedName>
</protein>
<dbReference type="SUPFAM" id="SSF161098">
    <property type="entry name" value="MetI-like"/>
    <property type="match status" value="1"/>
</dbReference>
<accession>A0ABX0PG74</accession>
<proteinExistence type="inferred from homology"/>
<dbReference type="RefSeq" id="WP_166862011.1">
    <property type="nucleotide sequence ID" value="NZ_JAAQOM010000014.1"/>
</dbReference>
<evidence type="ECO:0000256" key="5">
    <source>
        <dbReference type="ARBA" id="ARBA00022989"/>
    </source>
</evidence>
<dbReference type="Pfam" id="PF00528">
    <property type="entry name" value="BPD_transp_1"/>
    <property type="match status" value="1"/>
</dbReference>
<dbReference type="InterPro" id="IPR035906">
    <property type="entry name" value="MetI-like_sf"/>
</dbReference>
<evidence type="ECO:0000313" key="9">
    <source>
        <dbReference type="EMBL" id="NIA56422.1"/>
    </source>
</evidence>
<dbReference type="CDD" id="cd06261">
    <property type="entry name" value="TM_PBP2"/>
    <property type="match status" value="1"/>
</dbReference>
<evidence type="ECO:0000256" key="3">
    <source>
        <dbReference type="ARBA" id="ARBA00022475"/>
    </source>
</evidence>
<dbReference type="PROSITE" id="PS50928">
    <property type="entry name" value="ABC_TM1"/>
    <property type="match status" value="1"/>
</dbReference>
<dbReference type="InterPro" id="IPR051393">
    <property type="entry name" value="ABC_transporter_permease"/>
</dbReference>
<evidence type="ECO:0000256" key="1">
    <source>
        <dbReference type="ARBA" id="ARBA00004651"/>
    </source>
</evidence>
<feature type="transmembrane region" description="Helical" evidence="7">
    <location>
        <begin position="105"/>
        <end position="125"/>
    </location>
</feature>
<organism evidence="9 10">
    <name type="scientific">Telluria antibiotica</name>
    <dbReference type="NCBI Taxonomy" id="2717319"/>
    <lineage>
        <taxon>Bacteria</taxon>
        <taxon>Pseudomonadati</taxon>
        <taxon>Pseudomonadota</taxon>
        <taxon>Betaproteobacteria</taxon>
        <taxon>Burkholderiales</taxon>
        <taxon>Oxalobacteraceae</taxon>
        <taxon>Telluria group</taxon>
        <taxon>Telluria</taxon>
    </lineage>
</organism>
<evidence type="ECO:0000256" key="2">
    <source>
        <dbReference type="ARBA" id="ARBA00022448"/>
    </source>
</evidence>
<dbReference type="Proteomes" id="UP000716322">
    <property type="component" value="Unassembled WGS sequence"/>
</dbReference>
<keyword evidence="10" id="KW-1185">Reference proteome</keyword>
<dbReference type="PANTHER" id="PTHR30193:SF37">
    <property type="entry name" value="INNER MEMBRANE ABC TRANSPORTER PERMEASE PROTEIN YCJO"/>
    <property type="match status" value="1"/>
</dbReference>
<name>A0ABX0PG74_9BURK</name>
<comment type="caution">
    <text evidence="9">The sequence shown here is derived from an EMBL/GenBank/DDBJ whole genome shotgun (WGS) entry which is preliminary data.</text>
</comment>
<feature type="transmembrane region" description="Helical" evidence="7">
    <location>
        <begin position="256"/>
        <end position="279"/>
    </location>
</feature>
<sequence>MERAAWCFVAPALIVIAVFFLLPALAAFVISLTDFDLYALASLKNLRFIGLRNYIDLLHTPLFWKALGNTLYFVVVGVPVSIATSLAAAVLLHSKVARFKSFFRTALFAPVVTSLVAVVVIWRYLFHARYGYINYVLGGLGMPKVDWLGDPHWSMFAIIVFSVWKNFGYNMIIFIAGLQSISEDLYAAAKLDGAGHWARFRYITLPMLGPTIVMVSILTMVGYFQVFAEPYVMTEGGPMQSTVSVLYFMYEQGFKWWNIGSASAIAFMLFLLMFSITLLQLKFTRLGDEQ</sequence>
<dbReference type="EMBL" id="JAAQOM010000014">
    <property type="protein sequence ID" value="NIA56422.1"/>
    <property type="molecule type" value="Genomic_DNA"/>
</dbReference>
<feature type="transmembrane region" description="Helical" evidence="7">
    <location>
        <begin position="71"/>
        <end position="93"/>
    </location>
</feature>
<keyword evidence="5 7" id="KW-1133">Transmembrane helix</keyword>
<dbReference type="InterPro" id="IPR000515">
    <property type="entry name" value="MetI-like"/>
</dbReference>
<evidence type="ECO:0000259" key="8">
    <source>
        <dbReference type="PROSITE" id="PS50928"/>
    </source>
</evidence>
<comment type="similarity">
    <text evidence="7">Belongs to the binding-protein-dependent transport system permease family.</text>
</comment>
<feature type="transmembrane region" description="Helical" evidence="7">
    <location>
        <begin position="202"/>
        <end position="224"/>
    </location>
</feature>
<reference evidence="9 10" key="1">
    <citation type="submission" date="2020-03" db="EMBL/GenBank/DDBJ databases">
        <title>Genome sequence of strain Massilia sp. TW-1.</title>
        <authorList>
            <person name="Chaudhary D.K."/>
        </authorList>
    </citation>
    <scope>NUCLEOTIDE SEQUENCE [LARGE SCALE GENOMIC DNA]</scope>
    <source>
        <strain evidence="9 10">TW-1</strain>
    </source>
</reference>
<dbReference type="Gene3D" id="1.10.3720.10">
    <property type="entry name" value="MetI-like"/>
    <property type="match status" value="1"/>
</dbReference>
<keyword evidence="6 7" id="KW-0472">Membrane</keyword>
<evidence type="ECO:0000256" key="7">
    <source>
        <dbReference type="RuleBase" id="RU363032"/>
    </source>
</evidence>
<gene>
    <name evidence="9" type="ORF">HAV22_22590</name>
</gene>
<keyword evidence="4 7" id="KW-0812">Transmembrane</keyword>
<feature type="transmembrane region" description="Helical" evidence="7">
    <location>
        <begin position="153"/>
        <end position="181"/>
    </location>
</feature>
<dbReference type="PANTHER" id="PTHR30193">
    <property type="entry name" value="ABC TRANSPORTER PERMEASE PROTEIN"/>
    <property type="match status" value="1"/>
</dbReference>